<sequence length="104" mass="11793">MSTQRDFVPGMEHRAENIKAGQVTDRDGLPRVDGEKTANDLLLKQQSGGIDLPYWGTQRPAWKEGTVVTDKVVDQPRTMTMVIDQRRYDAIKFSELKDQNPASF</sequence>
<evidence type="ECO:0000313" key="2">
    <source>
        <dbReference type="Proteomes" id="UP000295797"/>
    </source>
</evidence>
<evidence type="ECO:0000313" key="1">
    <source>
        <dbReference type="EMBL" id="QBX42048.1"/>
    </source>
</evidence>
<organism evidence="1 2">
    <name type="scientific">Pseudomonas fluorescens</name>
    <dbReference type="NCBI Taxonomy" id="294"/>
    <lineage>
        <taxon>Bacteria</taxon>
        <taxon>Pseudomonadati</taxon>
        <taxon>Pseudomonadota</taxon>
        <taxon>Gammaproteobacteria</taxon>
        <taxon>Pseudomonadales</taxon>
        <taxon>Pseudomonadaceae</taxon>
        <taxon>Pseudomonas</taxon>
    </lineage>
</organism>
<name>A0AAP8Z2J4_PSEFL</name>
<gene>
    <name evidence="1" type="ORF">E4T63_16235</name>
</gene>
<dbReference type="Proteomes" id="UP000295797">
    <property type="component" value="Chromosome"/>
</dbReference>
<reference evidence="1 2" key="1">
    <citation type="submission" date="2019-03" db="EMBL/GenBank/DDBJ databases">
        <title>Complete genome sequence of the plant growth promoting strain Pseudomonas fluorescens LBUM677.</title>
        <authorList>
            <person name="Novinscak A."/>
            <person name="Joly D."/>
            <person name="Filion M."/>
        </authorList>
    </citation>
    <scope>NUCLEOTIDE SEQUENCE [LARGE SCALE GENOMIC DNA]</scope>
    <source>
        <strain evidence="1 2">LBUM677</strain>
    </source>
</reference>
<accession>A0AAP8Z2J4</accession>
<dbReference type="EMBL" id="CP038438">
    <property type="protein sequence ID" value="QBX42048.1"/>
    <property type="molecule type" value="Genomic_DNA"/>
</dbReference>
<protein>
    <submittedName>
        <fullName evidence="1">Uncharacterized protein</fullName>
    </submittedName>
</protein>
<proteinExistence type="predicted"/>
<dbReference type="AlphaFoldDB" id="A0AAP8Z2J4"/>
<dbReference type="RefSeq" id="WP_135296007.1">
    <property type="nucleotide sequence ID" value="NZ_CP038438.1"/>
</dbReference>